<evidence type="ECO:0000313" key="3">
    <source>
        <dbReference type="Proteomes" id="UP000499080"/>
    </source>
</evidence>
<comment type="caution">
    <text evidence="2">The sequence shown here is derived from an EMBL/GenBank/DDBJ whole genome shotgun (WGS) entry which is preliminary data.</text>
</comment>
<sequence>VIEEDILSEITDEIEDEEDDDTDPSQSLLTSQKALQSVSPYRHFFQAFHPQMMIIFVHYTMQTLLVDLIV</sequence>
<name>A0A4Y2E0R4_ARAVE</name>
<dbReference type="EMBL" id="BGPR01091252">
    <property type="protein sequence ID" value="GBM22541.1"/>
    <property type="molecule type" value="Genomic_DNA"/>
</dbReference>
<evidence type="ECO:0000256" key="1">
    <source>
        <dbReference type="SAM" id="MobiDB-lite"/>
    </source>
</evidence>
<feature type="region of interest" description="Disordered" evidence="1">
    <location>
        <begin position="9"/>
        <end position="29"/>
    </location>
</feature>
<protein>
    <submittedName>
        <fullName evidence="2">Uncharacterized protein</fullName>
    </submittedName>
</protein>
<dbReference type="Proteomes" id="UP000499080">
    <property type="component" value="Unassembled WGS sequence"/>
</dbReference>
<keyword evidence="3" id="KW-1185">Reference proteome</keyword>
<reference evidence="2 3" key="1">
    <citation type="journal article" date="2019" name="Sci. Rep.">
        <title>Orb-weaving spider Araneus ventricosus genome elucidates the spidroin gene catalogue.</title>
        <authorList>
            <person name="Kono N."/>
            <person name="Nakamura H."/>
            <person name="Ohtoshi R."/>
            <person name="Moran D.A.P."/>
            <person name="Shinohara A."/>
            <person name="Yoshida Y."/>
            <person name="Fujiwara M."/>
            <person name="Mori M."/>
            <person name="Tomita M."/>
            <person name="Arakawa K."/>
        </authorList>
    </citation>
    <scope>NUCLEOTIDE SEQUENCE [LARGE SCALE GENOMIC DNA]</scope>
</reference>
<accession>A0A4Y2E0R4</accession>
<gene>
    <name evidence="2" type="ORF">AVEN_275135_1</name>
</gene>
<feature type="compositionally biased region" description="Acidic residues" evidence="1">
    <location>
        <begin position="9"/>
        <end position="23"/>
    </location>
</feature>
<evidence type="ECO:0000313" key="2">
    <source>
        <dbReference type="EMBL" id="GBM22541.1"/>
    </source>
</evidence>
<feature type="non-terminal residue" evidence="2">
    <location>
        <position position="1"/>
    </location>
</feature>
<dbReference type="AlphaFoldDB" id="A0A4Y2E0R4"/>
<organism evidence="2 3">
    <name type="scientific">Araneus ventricosus</name>
    <name type="common">Orbweaver spider</name>
    <name type="synonym">Epeira ventricosa</name>
    <dbReference type="NCBI Taxonomy" id="182803"/>
    <lineage>
        <taxon>Eukaryota</taxon>
        <taxon>Metazoa</taxon>
        <taxon>Ecdysozoa</taxon>
        <taxon>Arthropoda</taxon>
        <taxon>Chelicerata</taxon>
        <taxon>Arachnida</taxon>
        <taxon>Araneae</taxon>
        <taxon>Araneomorphae</taxon>
        <taxon>Entelegynae</taxon>
        <taxon>Araneoidea</taxon>
        <taxon>Araneidae</taxon>
        <taxon>Araneus</taxon>
    </lineage>
</organism>
<proteinExistence type="predicted"/>